<dbReference type="InterPro" id="IPR035069">
    <property type="entry name" value="TTHA1013/TTHA0281-like"/>
</dbReference>
<name>A0ABD6J525_9LACO</name>
<dbReference type="AlphaFoldDB" id="A0ABD6J525"/>
<evidence type="ECO:0000313" key="2">
    <source>
        <dbReference type="Proteomes" id="UP000470980"/>
    </source>
</evidence>
<dbReference type="EMBL" id="VSTR01000006">
    <property type="protein sequence ID" value="MYY73117.1"/>
    <property type="molecule type" value="Genomic_DNA"/>
</dbReference>
<accession>A0ABD6J525</accession>
<dbReference type="SUPFAM" id="SSF143100">
    <property type="entry name" value="TTHA1013/TTHA0281-like"/>
    <property type="match status" value="1"/>
</dbReference>
<dbReference type="Proteomes" id="UP000470980">
    <property type="component" value="Unassembled WGS sequence"/>
</dbReference>
<evidence type="ECO:0000313" key="1">
    <source>
        <dbReference type="EMBL" id="MYY73117.1"/>
    </source>
</evidence>
<reference evidence="1 2" key="1">
    <citation type="journal article" date="2020" name="Food Funct.">
        <title>Screening of Lactobacillus salivarius strains from the feces of Chinese populations and the evaluation of their effects against intestinal inflammation in mice.</title>
        <authorList>
            <person name="Zhai Q."/>
            <person name="Shen X."/>
            <person name="Cen S."/>
            <person name="Zhang C."/>
            <person name="Tian F."/>
            <person name="Zhao J."/>
            <person name="Zhang H."/>
            <person name="Xue Y."/>
            <person name="Chen W."/>
        </authorList>
    </citation>
    <scope>NUCLEOTIDE SEQUENCE [LARGE SCALE GENOMIC DNA]</scope>
    <source>
        <strain evidence="1 2">FZJTZ9M6.scaf</strain>
    </source>
</reference>
<proteinExistence type="predicted"/>
<comment type="caution">
    <text evidence="1">The sequence shown here is derived from an EMBL/GenBank/DDBJ whole genome shotgun (WGS) entry which is preliminary data.</text>
</comment>
<gene>
    <name evidence="1" type="ORF">FYL10_05415</name>
</gene>
<organism evidence="1 2">
    <name type="scientific">Ligilactobacillus salivarius</name>
    <dbReference type="NCBI Taxonomy" id="1624"/>
    <lineage>
        <taxon>Bacteria</taxon>
        <taxon>Bacillati</taxon>
        <taxon>Bacillota</taxon>
        <taxon>Bacilli</taxon>
        <taxon>Lactobacillales</taxon>
        <taxon>Lactobacillaceae</taxon>
        <taxon>Ligilactobacillus</taxon>
    </lineage>
</organism>
<protein>
    <submittedName>
        <fullName evidence="1">Type II toxin-antitoxin system HicB family antitoxin</fullName>
    </submittedName>
</protein>
<dbReference type="RefSeq" id="WP_049165449.1">
    <property type="nucleotide sequence ID" value="NZ_JBCFAB010000023.1"/>
</dbReference>
<sequence length="111" mass="13208">MQEVMSYRGYKGTIEYSLEDNVLYGEVLGIRSLLSYEGNTLQELKDDFEDTIDDYFEYCKNHNMTPEKPYKQNIVINLEPDLQEKLYLYSELRDEDISDSINRAIRNLFDK</sequence>